<proteinExistence type="predicted"/>
<dbReference type="Proteomes" id="UP000289841">
    <property type="component" value="Chromosome"/>
</dbReference>
<dbReference type="RefSeq" id="WP_026390280.1">
    <property type="nucleotide sequence ID" value="NZ_LR215048.1"/>
</dbReference>
<evidence type="ECO:0000313" key="3">
    <source>
        <dbReference type="Proteomes" id="UP000289841"/>
    </source>
</evidence>
<evidence type="ECO:0000313" key="2">
    <source>
        <dbReference type="EMBL" id="VEU81138.1"/>
    </source>
</evidence>
<organism evidence="2 3">
    <name type="scientific">Haploplasma axanthum</name>
    <name type="common">Acholeplasma axanthum</name>
    <dbReference type="NCBI Taxonomy" id="29552"/>
    <lineage>
        <taxon>Bacteria</taxon>
        <taxon>Bacillati</taxon>
        <taxon>Mycoplasmatota</taxon>
        <taxon>Mollicutes</taxon>
        <taxon>Acholeplasmatales</taxon>
        <taxon>Acholeplasmataceae</taxon>
        <taxon>Haploplasma</taxon>
    </lineage>
</organism>
<dbReference type="EMBL" id="LR215048">
    <property type="protein sequence ID" value="VEU81138.1"/>
    <property type="molecule type" value="Genomic_DNA"/>
</dbReference>
<evidence type="ECO:0000256" key="1">
    <source>
        <dbReference type="SAM" id="Phobius"/>
    </source>
</evidence>
<gene>
    <name evidence="2" type="ORF">NCTC10138_01530</name>
</gene>
<name>A0A449BFD3_HAPAX</name>
<keyword evidence="3" id="KW-1185">Reference proteome</keyword>
<keyword evidence="1" id="KW-0472">Membrane</keyword>
<reference evidence="2 3" key="1">
    <citation type="submission" date="2019-01" db="EMBL/GenBank/DDBJ databases">
        <authorList>
            <consortium name="Pathogen Informatics"/>
        </authorList>
    </citation>
    <scope>NUCLEOTIDE SEQUENCE [LARGE SCALE GENOMIC DNA]</scope>
    <source>
        <strain evidence="2 3">NCTC10138</strain>
    </source>
</reference>
<dbReference type="KEGG" id="aaxa:NCTC10138_01530"/>
<accession>A0A449BFD3</accession>
<protein>
    <submittedName>
        <fullName evidence="2">Uncharacterized protein</fullName>
    </submittedName>
</protein>
<dbReference type="AlphaFoldDB" id="A0A449BFD3"/>
<sequence>MKEKDILKTIKKEIENNTPNVINKIDLKSIEIDKEVYVEKSRKKFRFNLISSISLVMVVLVFVIVLSFIFRGNNIISKEEKVVVTKKDQIVANYVVSGMNVTSNNQSSISKIVSDSEIDYFNKHLNIVLEYLELTTTNISIIKKHDNKQYDKYEFKMEVKVKDVFNKENEYTLYYNEDRTIEDDDDHEKKMEGILVYQSKEYNFKSEEEYDTDESEVKVIIYEKNYRNRIEIEKEIENDEAEYQYTIFENDNKVKEIKIEIEDEQIEITIDELKYQVVKKDLDTYNIINLDTDDVFELFIDREQKKYIYRTNGKEIVKTVNIML</sequence>
<feature type="transmembrane region" description="Helical" evidence="1">
    <location>
        <begin position="49"/>
        <end position="70"/>
    </location>
</feature>
<keyword evidence="1" id="KW-1133">Transmembrane helix</keyword>
<keyword evidence="1" id="KW-0812">Transmembrane</keyword>
<dbReference type="STRING" id="1278311.GCA_000428705_00647"/>